<reference evidence="2" key="1">
    <citation type="submission" date="2022-11" db="UniProtKB">
        <authorList>
            <consortium name="WormBaseParasite"/>
        </authorList>
    </citation>
    <scope>IDENTIFICATION</scope>
</reference>
<organism evidence="1 2">
    <name type="scientific">Parascaris equorum</name>
    <name type="common">Equine roundworm</name>
    <dbReference type="NCBI Taxonomy" id="6256"/>
    <lineage>
        <taxon>Eukaryota</taxon>
        <taxon>Metazoa</taxon>
        <taxon>Ecdysozoa</taxon>
        <taxon>Nematoda</taxon>
        <taxon>Chromadorea</taxon>
        <taxon>Rhabditida</taxon>
        <taxon>Spirurina</taxon>
        <taxon>Ascaridomorpha</taxon>
        <taxon>Ascaridoidea</taxon>
        <taxon>Ascarididae</taxon>
        <taxon>Parascaris</taxon>
    </lineage>
</organism>
<dbReference type="AlphaFoldDB" id="A0A914R622"/>
<evidence type="ECO:0000313" key="1">
    <source>
        <dbReference type="Proteomes" id="UP000887564"/>
    </source>
</evidence>
<dbReference type="WBParaSite" id="PEQ_0000207401-mRNA-1">
    <property type="protein sequence ID" value="PEQ_0000207401-mRNA-1"/>
    <property type="gene ID" value="PEQ_0000207401"/>
</dbReference>
<name>A0A914R622_PAREQ</name>
<dbReference type="Proteomes" id="UP000887564">
    <property type="component" value="Unplaced"/>
</dbReference>
<protein>
    <submittedName>
        <fullName evidence="2">Uncharacterized protein</fullName>
    </submittedName>
</protein>
<accession>A0A914R622</accession>
<sequence length="38" mass="4669">MRFAHKHLEDQKKSALEHPNLRYRHQAYKMLQNLHGNK</sequence>
<evidence type="ECO:0000313" key="2">
    <source>
        <dbReference type="WBParaSite" id="PEQ_0000207401-mRNA-1"/>
    </source>
</evidence>
<keyword evidence="1" id="KW-1185">Reference proteome</keyword>
<proteinExistence type="predicted"/>